<protein>
    <recommendedName>
        <fullName evidence="2">RING-type domain-containing protein</fullName>
    </recommendedName>
</protein>
<dbReference type="AlphaFoldDB" id="A0AAN6WZC9"/>
<dbReference type="InterPro" id="IPR001841">
    <property type="entry name" value="Znf_RING"/>
</dbReference>
<proteinExistence type="predicted"/>
<evidence type="ECO:0000259" key="2">
    <source>
        <dbReference type="PROSITE" id="PS50089"/>
    </source>
</evidence>
<dbReference type="Gene3D" id="3.30.40.10">
    <property type="entry name" value="Zinc/RING finger domain, C3HC4 (zinc finger)"/>
    <property type="match status" value="1"/>
</dbReference>
<keyword evidence="1" id="KW-0863">Zinc-finger</keyword>
<evidence type="ECO:0000256" key="1">
    <source>
        <dbReference type="PROSITE-ProRule" id="PRU00175"/>
    </source>
</evidence>
<dbReference type="EMBL" id="MU864384">
    <property type="protein sequence ID" value="KAK4188757.1"/>
    <property type="molecule type" value="Genomic_DNA"/>
</dbReference>
<keyword evidence="4" id="KW-1185">Reference proteome</keyword>
<dbReference type="Proteomes" id="UP001302126">
    <property type="component" value="Unassembled WGS sequence"/>
</dbReference>
<reference evidence="3" key="1">
    <citation type="journal article" date="2023" name="Mol. Phylogenet. Evol.">
        <title>Genome-scale phylogeny and comparative genomics of the fungal order Sordariales.</title>
        <authorList>
            <person name="Hensen N."/>
            <person name="Bonometti L."/>
            <person name="Westerberg I."/>
            <person name="Brannstrom I.O."/>
            <person name="Guillou S."/>
            <person name="Cros-Aarteil S."/>
            <person name="Calhoun S."/>
            <person name="Haridas S."/>
            <person name="Kuo A."/>
            <person name="Mondo S."/>
            <person name="Pangilinan J."/>
            <person name="Riley R."/>
            <person name="LaButti K."/>
            <person name="Andreopoulos B."/>
            <person name="Lipzen A."/>
            <person name="Chen C."/>
            <person name="Yan M."/>
            <person name="Daum C."/>
            <person name="Ng V."/>
            <person name="Clum A."/>
            <person name="Steindorff A."/>
            <person name="Ohm R.A."/>
            <person name="Martin F."/>
            <person name="Silar P."/>
            <person name="Natvig D.O."/>
            <person name="Lalanne C."/>
            <person name="Gautier V."/>
            <person name="Ament-Velasquez S.L."/>
            <person name="Kruys A."/>
            <person name="Hutchinson M.I."/>
            <person name="Powell A.J."/>
            <person name="Barry K."/>
            <person name="Miller A.N."/>
            <person name="Grigoriev I.V."/>
            <person name="Debuchy R."/>
            <person name="Gladieux P."/>
            <person name="Hiltunen Thoren M."/>
            <person name="Johannesson H."/>
        </authorList>
    </citation>
    <scope>NUCLEOTIDE SEQUENCE</scope>
    <source>
        <strain evidence="3">PSN309</strain>
    </source>
</reference>
<comment type="caution">
    <text evidence="3">The sequence shown here is derived from an EMBL/GenBank/DDBJ whole genome shotgun (WGS) entry which is preliminary data.</text>
</comment>
<dbReference type="PROSITE" id="PS50089">
    <property type="entry name" value="ZF_RING_2"/>
    <property type="match status" value="1"/>
</dbReference>
<dbReference type="SMART" id="SM00184">
    <property type="entry name" value="RING"/>
    <property type="match status" value="1"/>
</dbReference>
<keyword evidence="1" id="KW-0862">Zinc</keyword>
<gene>
    <name evidence="3" type="ORF">QBC35DRAFT_185387</name>
</gene>
<name>A0AAN6WZC9_9PEZI</name>
<keyword evidence="1" id="KW-0479">Metal-binding</keyword>
<organism evidence="3 4">
    <name type="scientific">Podospora australis</name>
    <dbReference type="NCBI Taxonomy" id="1536484"/>
    <lineage>
        <taxon>Eukaryota</taxon>
        <taxon>Fungi</taxon>
        <taxon>Dikarya</taxon>
        <taxon>Ascomycota</taxon>
        <taxon>Pezizomycotina</taxon>
        <taxon>Sordariomycetes</taxon>
        <taxon>Sordariomycetidae</taxon>
        <taxon>Sordariales</taxon>
        <taxon>Podosporaceae</taxon>
        <taxon>Podospora</taxon>
    </lineage>
</organism>
<evidence type="ECO:0000313" key="3">
    <source>
        <dbReference type="EMBL" id="KAK4188757.1"/>
    </source>
</evidence>
<dbReference type="SUPFAM" id="SSF57850">
    <property type="entry name" value="RING/U-box"/>
    <property type="match status" value="1"/>
</dbReference>
<evidence type="ECO:0000313" key="4">
    <source>
        <dbReference type="Proteomes" id="UP001302126"/>
    </source>
</evidence>
<sequence>MAEPPAAESSDSNGTHYWPTIRALAAAYEEEEANTTPTDNPSTTSPAITLTCPICQIRKLTISPLQTPSPENDDGSLPEDEESAIITPCGHVFGAQCFKTYTENSRASGHQVYITPDGDEEHHVEVLLCPICRDRLWAPIAWCDHSNYIWNVDPDISATKLPLLKDVEEGGVCIDCNKSRDEVVDSDENHDVVWQLKSTDTVGGKKNIWWRVRVWKEHEPGFPGRVSLDFGYVDPEEEEEEDEYERIRAIWAEDPDDPWEGELYVHEY</sequence>
<accession>A0AAN6WZC9</accession>
<reference evidence="3" key="2">
    <citation type="submission" date="2023-05" db="EMBL/GenBank/DDBJ databases">
        <authorList>
            <consortium name="Lawrence Berkeley National Laboratory"/>
            <person name="Steindorff A."/>
            <person name="Hensen N."/>
            <person name="Bonometti L."/>
            <person name="Westerberg I."/>
            <person name="Brannstrom I.O."/>
            <person name="Guillou S."/>
            <person name="Cros-Aarteil S."/>
            <person name="Calhoun S."/>
            <person name="Haridas S."/>
            <person name="Kuo A."/>
            <person name="Mondo S."/>
            <person name="Pangilinan J."/>
            <person name="Riley R."/>
            <person name="Labutti K."/>
            <person name="Andreopoulos B."/>
            <person name="Lipzen A."/>
            <person name="Chen C."/>
            <person name="Yanf M."/>
            <person name="Daum C."/>
            <person name="Ng V."/>
            <person name="Clum A."/>
            <person name="Ohm R."/>
            <person name="Martin F."/>
            <person name="Silar P."/>
            <person name="Natvig D."/>
            <person name="Lalanne C."/>
            <person name="Gautier V."/>
            <person name="Ament-Velasquez S.L."/>
            <person name="Kruys A."/>
            <person name="Hutchinson M.I."/>
            <person name="Powell A.J."/>
            <person name="Barry K."/>
            <person name="Miller A.N."/>
            <person name="Grigoriev I.V."/>
            <person name="Debuchy R."/>
            <person name="Gladieux P."/>
            <person name="Thoren M.H."/>
            <person name="Johannesson H."/>
        </authorList>
    </citation>
    <scope>NUCLEOTIDE SEQUENCE</scope>
    <source>
        <strain evidence="3">PSN309</strain>
    </source>
</reference>
<dbReference type="InterPro" id="IPR013083">
    <property type="entry name" value="Znf_RING/FYVE/PHD"/>
</dbReference>
<dbReference type="GO" id="GO:0008270">
    <property type="term" value="F:zinc ion binding"/>
    <property type="evidence" value="ECO:0007669"/>
    <property type="project" value="UniProtKB-KW"/>
</dbReference>
<feature type="domain" description="RING-type" evidence="2">
    <location>
        <begin position="52"/>
        <end position="133"/>
    </location>
</feature>